<name>A0A0N5B731_STREA</name>
<keyword evidence="1" id="KW-1133">Transmembrane helix</keyword>
<evidence type="ECO:0000313" key="2">
    <source>
        <dbReference type="Proteomes" id="UP000046392"/>
    </source>
</evidence>
<proteinExistence type="predicted"/>
<feature type="transmembrane region" description="Helical" evidence="1">
    <location>
        <begin position="6"/>
        <end position="24"/>
    </location>
</feature>
<dbReference type="AlphaFoldDB" id="A0A0N5B731"/>
<evidence type="ECO:0000313" key="3">
    <source>
        <dbReference type="WBParaSite" id="SPAL_0000185900.1"/>
    </source>
</evidence>
<reference evidence="3" key="1">
    <citation type="submission" date="2017-02" db="UniProtKB">
        <authorList>
            <consortium name="WormBaseParasite"/>
        </authorList>
    </citation>
    <scope>IDENTIFICATION</scope>
</reference>
<evidence type="ECO:0000256" key="1">
    <source>
        <dbReference type="SAM" id="Phobius"/>
    </source>
</evidence>
<dbReference type="Proteomes" id="UP000046392">
    <property type="component" value="Unplaced"/>
</dbReference>
<protein>
    <submittedName>
        <fullName evidence="3">SCP domain-containing protein</fullName>
    </submittedName>
</protein>
<keyword evidence="2" id="KW-1185">Reference proteome</keyword>
<keyword evidence="1" id="KW-0472">Membrane</keyword>
<accession>A0A0N5B731</accession>
<organism evidence="2 3">
    <name type="scientific">Strongyloides papillosus</name>
    <name type="common">Intestinal threadworm</name>
    <dbReference type="NCBI Taxonomy" id="174720"/>
    <lineage>
        <taxon>Eukaryota</taxon>
        <taxon>Metazoa</taxon>
        <taxon>Ecdysozoa</taxon>
        <taxon>Nematoda</taxon>
        <taxon>Chromadorea</taxon>
        <taxon>Rhabditida</taxon>
        <taxon>Tylenchina</taxon>
        <taxon>Panagrolaimomorpha</taxon>
        <taxon>Strongyloidoidea</taxon>
        <taxon>Strongyloididae</taxon>
        <taxon>Strongyloides</taxon>
    </lineage>
</organism>
<dbReference type="WBParaSite" id="SPAL_0000185900.1">
    <property type="protein sequence ID" value="SPAL_0000185900.1"/>
    <property type="gene ID" value="SPAL_0000185900"/>
</dbReference>
<sequence>MNYLNVSIFIIATFLIVTGEFFFLPKHSKRHEWESKSTKDRKILRYAKDAVKLYNEINHSMLTLNQVLAARRIYEGDSKHYNLKILANNDCNRKMYGCTEEIIADIIKNNEHPHKLKISVRNYWRENNVNLIS</sequence>
<keyword evidence="1" id="KW-0812">Transmembrane</keyword>